<dbReference type="Gene3D" id="6.10.30.10">
    <property type="match status" value="1"/>
</dbReference>
<dbReference type="InterPro" id="IPR002878">
    <property type="entry name" value="ChsH2_C"/>
</dbReference>
<protein>
    <submittedName>
        <fullName evidence="2">DNA-binding protein</fullName>
    </submittedName>
</protein>
<keyword evidence="3" id="KW-1185">Reference proteome</keyword>
<dbReference type="Proteomes" id="UP000192707">
    <property type="component" value="Unassembled WGS sequence"/>
</dbReference>
<dbReference type="AlphaFoldDB" id="A0A1W9ZQD0"/>
<name>A0A1W9ZQD0_MYCAI</name>
<dbReference type="PANTHER" id="PTHR34075">
    <property type="entry name" value="BLR3430 PROTEIN"/>
    <property type="match status" value="1"/>
</dbReference>
<feature type="domain" description="ChsH2 C-terminal OB-fold" evidence="1">
    <location>
        <begin position="64"/>
        <end position="127"/>
    </location>
</feature>
<proteinExistence type="predicted"/>
<sequence length="152" mass="17199">MSIDFAYRRPDFRLAPSPSVESQAFWLGGARGQLMICRCHACGHFFHPPGPACWRCRCTDVSPRPVSGRATVAAYTVNRQAWIPGLDPPYIVAMVELEEEPDVRLITNVVDVSTDEIRVGLPVEVFFEDWTEPSGDPDSRVWLPLFRPQQLR</sequence>
<organism evidence="2 3">
    <name type="scientific">Mycobacterium arosiense ATCC BAA-1401 = DSM 45069</name>
    <dbReference type="NCBI Taxonomy" id="1265311"/>
    <lineage>
        <taxon>Bacteria</taxon>
        <taxon>Bacillati</taxon>
        <taxon>Actinomycetota</taxon>
        <taxon>Actinomycetes</taxon>
        <taxon>Mycobacteriales</taxon>
        <taxon>Mycobacteriaceae</taxon>
        <taxon>Mycobacterium</taxon>
        <taxon>Mycobacterium avium complex (MAC)</taxon>
    </lineage>
</organism>
<keyword evidence="2" id="KW-0238">DNA-binding</keyword>
<dbReference type="InterPro" id="IPR052513">
    <property type="entry name" value="Thioester_dehydratase-like"/>
</dbReference>
<dbReference type="InterPro" id="IPR012340">
    <property type="entry name" value="NA-bd_OB-fold"/>
</dbReference>
<evidence type="ECO:0000313" key="3">
    <source>
        <dbReference type="Proteomes" id="UP000192707"/>
    </source>
</evidence>
<dbReference type="RefSeq" id="WP_083063258.1">
    <property type="nucleotide sequence ID" value="NZ_MVHG01000005.1"/>
</dbReference>
<evidence type="ECO:0000313" key="2">
    <source>
        <dbReference type="EMBL" id="ORA19873.1"/>
    </source>
</evidence>
<dbReference type="PANTHER" id="PTHR34075:SF5">
    <property type="entry name" value="BLR3430 PROTEIN"/>
    <property type="match status" value="1"/>
</dbReference>
<reference evidence="2 3" key="1">
    <citation type="submission" date="2016-12" db="EMBL/GenBank/DDBJ databases">
        <title>The new phylogeny of genus Mycobacterium.</title>
        <authorList>
            <person name="Tortoli E."/>
            <person name="Trovato A."/>
            <person name="Cirillo D.M."/>
        </authorList>
    </citation>
    <scope>NUCLEOTIDE SEQUENCE [LARGE SCALE GENOMIC DNA]</scope>
    <source>
        <strain evidence="2 3">DSM 45069</strain>
    </source>
</reference>
<accession>A0A1W9ZQD0</accession>
<comment type="caution">
    <text evidence="2">The sequence shown here is derived from an EMBL/GenBank/DDBJ whole genome shotgun (WGS) entry which is preliminary data.</text>
</comment>
<evidence type="ECO:0000259" key="1">
    <source>
        <dbReference type="Pfam" id="PF01796"/>
    </source>
</evidence>
<dbReference type="SUPFAM" id="SSF50249">
    <property type="entry name" value="Nucleic acid-binding proteins"/>
    <property type="match status" value="1"/>
</dbReference>
<dbReference type="EMBL" id="MVHG01000005">
    <property type="protein sequence ID" value="ORA19873.1"/>
    <property type="molecule type" value="Genomic_DNA"/>
</dbReference>
<dbReference type="Pfam" id="PF01796">
    <property type="entry name" value="OB_ChsH2_C"/>
    <property type="match status" value="1"/>
</dbReference>
<dbReference type="GO" id="GO:0003677">
    <property type="term" value="F:DNA binding"/>
    <property type="evidence" value="ECO:0007669"/>
    <property type="project" value="UniProtKB-KW"/>
</dbReference>
<gene>
    <name evidence="2" type="ORF">BST14_03840</name>
</gene>